<comment type="caution">
    <text evidence="3">The sequence shown here is derived from an EMBL/GenBank/DDBJ whole genome shotgun (WGS) entry which is preliminary data.</text>
</comment>
<accession>A0A7X1J0T1</accession>
<feature type="region of interest" description="Disordered" evidence="1">
    <location>
        <begin position="47"/>
        <end position="101"/>
    </location>
</feature>
<sequence>MSAPNGTVPPPPSAPPGSGGGQPAWAWWVIGIVIPVVGIAVTLSVANKDSGDSDTDTPAAATGTQNEDPGQASGTPAGNKEDAKGDAEEASPSPVAPEYGPADWSVQAAYGDHGYLEFDSGAPQEFGQRTDGTDLYLDATAGEPVDADGQIGPLPAGTADATEAECRTQIEKNGLSEVELAPGIRFCVQTGEGRTAYLRVLSAPVEDEGAVRFKVTVWPLPQ</sequence>
<reference evidence="3 4" key="1">
    <citation type="submission" date="2020-08" db="EMBL/GenBank/DDBJ databases">
        <title>Streptomyces sp. PSKA01 genome sequencing and assembly.</title>
        <authorList>
            <person name="Mandal S."/>
            <person name="Maiti P.K."/>
            <person name="Das P."/>
        </authorList>
    </citation>
    <scope>NUCLEOTIDE SEQUENCE [LARGE SCALE GENOMIC DNA]</scope>
    <source>
        <strain evidence="3 4">PSKA01</strain>
    </source>
</reference>
<keyword evidence="4" id="KW-1185">Reference proteome</keyword>
<feature type="region of interest" description="Disordered" evidence="1">
    <location>
        <begin position="1"/>
        <end position="22"/>
    </location>
</feature>
<keyword evidence="2" id="KW-0812">Transmembrane</keyword>
<keyword evidence="2" id="KW-0472">Membrane</keyword>
<protein>
    <submittedName>
        <fullName evidence="3">Uncharacterized protein</fullName>
    </submittedName>
</protein>
<name>A0A7X1J0T1_9ACTN</name>
<evidence type="ECO:0000313" key="4">
    <source>
        <dbReference type="Proteomes" id="UP000584670"/>
    </source>
</evidence>
<evidence type="ECO:0000313" key="3">
    <source>
        <dbReference type="EMBL" id="MBC2901534.1"/>
    </source>
</evidence>
<keyword evidence="2" id="KW-1133">Transmembrane helix</keyword>
<organism evidence="3 4">
    <name type="scientific">Streptomyces cupreus</name>
    <dbReference type="NCBI Taxonomy" id="2759956"/>
    <lineage>
        <taxon>Bacteria</taxon>
        <taxon>Bacillati</taxon>
        <taxon>Actinomycetota</taxon>
        <taxon>Actinomycetes</taxon>
        <taxon>Kitasatosporales</taxon>
        <taxon>Streptomycetaceae</taxon>
        <taxon>Streptomyces</taxon>
    </lineage>
</organism>
<feature type="compositionally biased region" description="Polar residues" evidence="1">
    <location>
        <begin position="62"/>
        <end position="76"/>
    </location>
</feature>
<gene>
    <name evidence="3" type="ORF">H4N64_07925</name>
</gene>
<dbReference type="AlphaFoldDB" id="A0A7X1J0T1"/>
<dbReference type="EMBL" id="JACMSF010000006">
    <property type="protein sequence ID" value="MBC2901534.1"/>
    <property type="molecule type" value="Genomic_DNA"/>
</dbReference>
<evidence type="ECO:0000256" key="2">
    <source>
        <dbReference type="SAM" id="Phobius"/>
    </source>
</evidence>
<proteinExistence type="predicted"/>
<evidence type="ECO:0000256" key="1">
    <source>
        <dbReference type="SAM" id="MobiDB-lite"/>
    </source>
</evidence>
<feature type="transmembrane region" description="Helical" evidence="2">
    <location>
        <begin position="25"/>
        <end position="46"/>
    </location>
</feature>
<dbReference type="RefSeq" id="WP_186281398.1">
    <property type="nucleotide sequence ID" value="NZ_JACMSF010000006.1"/>
</dbReference>
<dbReference type="Proteomes" id="UP000584670">
    <property type="component" value="Unassembled WGS sequence"/>
</dbReference>